<dbReference type="EMBL" id="CP031264">
    <property type="protein sequence ID" value="AXI78588.1"/>
    <property type="molecule type" value="Genomic_DNA"/>
</dbReference>
<name>A0A345SXY3_9ACTN</name>
<dbReference type="AlphaFoldDB" id="A0A345SXY3"/>
<accession>A0A345SXY3</accession>
<evidence type="ECO:0000313" key="2">
    <source>
        <dbReference type="Proteomes" id="UP000249340"/>
    </source>
</evidence>
<reference evidence="1" key="2">
    <citation type="journal article" date="2019" name="Int. J. Syst. Evol. Microbiol.">
        <title>Streptacidiphilus bronchialis sp. nov., a ciprofloxacin-resistant bacterium from a human clinical specimen; reclassification of Streptomyces griseoplanus as Streptacidiphilus griseoplanus comb. nov. and emended description of the genus Streptacidiphilus.</title>
        <authorList>
            <person name="Nouioui I."/>
            <person name="Klenk H.P."/>
            <person name="Igual J.M."/>
            <person name="Gulvik C.A."/>
            <person name="Lasker B.A."/>
            <person name="McQuiston J.R."/>
        </authorList>
    </citation>
    <scope>NUCLEOTIDE SEQUENCE</scope>
    <source>
        <strain evidence="1">DSM 106435</strain>
    </source>
</reference>
<sequence>MPETFVDLGSVTAPSGVLVLGMAGWIDYWRELGQPLSERARTTAASGGGHFGEWLCEAVAVPAADDRPLTVRASTSPSPFDEEPTIAILEIGLGVPWPETADRSMPVRLGDLPVDRCGMVVGDASGLDAWTGLESEPANGLADVTYWGRYVDDAHAQFGGERIAPQYGDDGPHGWLDLPVAEAASLAAELTAWRGGLQGKGVAVSLDKHTDFYRFRRAGWHHPLHIGAIEVGGCQVLGIGWDQGDHSIRHRGEREAGQVYPVTLEADEAGRTVMRWTIPPGDFDDEDEDEDE</sequence>
<organism evidence="1 2">
    <name type="scientific">Peterkaempfera bronchialis</name>
    <dbReference type="NCBI Taxonomy" id="2126346"/>
    <lineage>
        <taxon>Bacteria</taxon>
        <taxon>Bacillati</taxon>
        <taxon>Actinomycetota</taxon>
        <taxon>Actinomycetes</taxon>
        <taxon>Kitasatosporales</taxon>
        <taxon>Streptomycetaceae</taxon>
        <taxon>Peterkaempfera</taxon>
    </lineage>
</organism>
<keyword evidence="2" id="KW-1185">Reference proteome</keyword>
<dbReference type="OrthoDB" id="3868664at2"/>
<dbReference type="Proteomes" id="UP000249340">
    <property type="component" value="Chromosome"/>
</dbReference>
<dbReference type="KEGG" id="stri:C7M71_015265"/>
<gene>
    <name evidence="1" type="ORF">C7M71_015265</name>
</gene>
<protein>
    <submittedName>
        <fullName evidence="1">Uncharacterized protein</fullName>
    </submittedName>
</protein>
<evidence type="ECO:0000313" key="1">
    <source>
        <dbReference type="EMBL" id="AXI78588.1"/>
    </source>
</evidence>
<proteinExistence type="predicted"/>
<reference evidence="1" key="1">
    <citation type="submission" date="2018-07" db="EMBL/GenBank/DDBJ databases">
        <authorList>
            <person name="Batra D."/>
            <person name="Gulvik C.A."/>
        </authorList>
    </citation>
    <scope>NUCLEOTIDE SEQUENCE</scope>
    <source>
        <strain evidence="1">DSM 106435</strain>
    </source>
</reference>
<dbReference type="RefSeq" id="WP_111491237.1">
    <property type="nucleotide sequence ID" value="NZ_CP031264.1"/>
</dbReference>